<dbReference type="NCBIfam" id="TIGR01256">
    <property type="entry name" value="modA"/>
    <property type="match status" value="1"/>
</dbReference>
<dbReference type="Pfam" id="PF13531">
    <property type="entry name" value="SBP_bac_11"/>
    <property type="match status" value="1"/>
</dbReference>
<evidence type="ECO:0000256" key="3">
    <source>
        <dbReference type="ARBA" id="ARBA00022729"/>
    </source>
</evidence>
<comment type="similarity">
    <text evidence="1">Belongs to the bacterial solute-binding protein ModA family.</text>
</comment>
<dbReference type="Proteomes" id="UP000239724">
    <property type="component" value="Unassembled WGS sequence"/>
</dbReference>
<sequence>MNTWLYRKVRHRYRCPEWNRRSLWMMLSRRGLLGGLPLVVAGAARADSAPVRIYAAVTFRAALDPVLAAYRQAGGAAVAIYAPTPLLIRQLAGGAAADILMSADPDWMDEAVRQGLVQAGTRVDLMTNDLVLAGPPGTPAAGTITRGFGIGALLAGGRLAMCDPAHHPAGRYGKQSLRSLGLWQTVEPHIAIAESAPAAIVLVDRGEARAAIAFKTDLHGDDKAVIVGRFAPESHAPILYPAALTRGARNPQAAQALAFLHGPAARRIFAGFGYKVPAE</sequence>
<keyword evidence="6" id="KW-1185">Reference proteome</keyword>
<dbReference type="GO" id="GO:0030288">
    <property type="term" value="C:outer membrane-bounded periplasmic space"/>
    <property type="evidence" value="ECO:0007669"/>
    <property type="project" value="TreeGrafter"/>
</dbReference>
<evidence type="ECO:0000313" key="5">
    <source>
        <dbReference type="EMBL" id="PPQ26078.1"/>
    </source>
</evidence>
<dbReference type="Gene3D" id="3.40.190.10">
    <property type="entry name" value="Periplasmic binding protein-like II"/>
    <property type="match status" value="2"/>
</dbReference>
<accession>A0A2S6MUP8</accession>
<evidence type="ECO:0000256" key="1">
    <source>
        <dbReference type="ARBA" id="ARBA00009175"/>
    </source>
</evidence>
<dbReference type="GO" id="GO:0030973">
    <property type="term" value="F:molybdate ion binding"/>
    <property type="evidence" value="ECO:0007669"/>
    <property type="project" value="TreeGrafter"/>
</dbReference>
<proteinExistence type="inferred from homology"/>
<dbReference type="EMBL" id="NHRY01000274">
    <property type="protein sequence ID" value="PPQ26078.1"/>
    <property type="molecule type" value="Genomic_DNA"/>
</dbReference>
<organism evidence="5 6">
    <name type="scientific">Rhodopila globiformis</name>
    <name type="common">Rhodopseudomonas globiformis</name>
    <dbReference type="NCBI Taxonomy" id="1071"/>
    <lineage>
        <taxon>Bacteria</taxon>
        <taxon>Pseudomonadati</taxon>
        <taxon>Pseudomonadota</taxon>
        <taxon>Alphaproteobacteria</taxon>
        <taxon>Acetobacterales</taxon>
        <taxon>Acetobacteraceae</taxon>
        <taxon>Rhodopila</taxon>
    </lineage>
</organism>
<dbReference type="PANTHER" id="PTHR30632">
    <property type="entry name" value="MOLYBDATE-BINDING PERIPLASMIC PROTEIN"/>
    <property type="match status" value="1"/>
</dbReference>
<dbReference type="InterPro" id="IPR005950">
    <property type="entry name" value="ModA"/>
</dbReference>
<name>A0A2S6MUP8_RHOGL</name>
<keyword evidence="3" id="KW-0732">Signal</keyword>
<evidence type="ECO:0000256" key="2">
    <source>
        <dbReference type="ARBA" id="ARBA00022723"/>
    </source>
</evidence>
<feature type="binding site" evidence="4">
    <location>
        <position position="169"/>
    </location>
    <ligand>
        <name>molybdate</name>
        <dbReference type="ChEBI" id="CHEBI:36264"/>
    </ligand>
</feature>
<feature type="binding site" evidence="4">
    <location>
        <position position="84"/>
    </location>
    <ligand>
        <name>molybdate</name>
        <dbReference type="ChEBI" id="CHEBI:36264"/>
    </ligand>
</feature>
<keyword evidence="2 4" id="KW-0479">Metal-binding</keyword>
<dbReference type="AlphaFoldDB" id="A0A2S6MUP8"/>
<evidence type="ECO:0000313" key="6">
    <source>
        <dbReference type="Proteomes" id="UP000239724"/>
    </source>
</evidence>
<keyword evidence="4" id="KW-0500">Molybdenum</keyword>
<dbReference type="GO" id="GO:0046872">
    <property type="term" value="F:metal ion binding"/>
    <property type="evidence" value="ECO:0007669"/>
    <property type="project" value="UniProtKB-KW"/>
</dbReference>
<dbReference type="PIRSF" id="PIRSF004846">
    <property type="entry name" value="ModA"/>
    <property type="match status" value="1"/>
</dbReference>
<dbReference type="PANTHER" id="PTHR30632:SF17">
    <property type="entry name" value="MOLYBDATE-BINDING PROTEIN MODA"/>
    <property type="match status" value="1"/>
</dbReference>
<comment type="caution">
    <text evidence="5">The sequence shown here is derived from an EMBL/GenBank/DDBJ whole genome shotgun (WGS) entry which is preliminary data.</text>
</comment>
<dbReference type="InterPro" id="IPR050682">
    <property type="entry name" value="ModA/WtpA"/>
</dbReference>
<reference evidence="5 6" key="1">
    <citation type="journal article" date="2018" name="Arch. Microbiol.">
        <title>New insights into the metabolic potential of the phototrophic purple bacterium Rhodopila globiformis DSM 161(T) from its draft genome sequence and evidence for a vanadium-dependent nitrogenase.</title>
        <authorList>
            <person name="Imhoff J.F."/>
            <person name="Rahn T."/>
            <person name="Kunzel S."/>
            <person name="Neulinger S.C."/>
        </authorList>
    </citation>
    <scope>NUCLEOTIDE SEQUENCE [LARGE SCALE GENOMIC DNA]</scope>
    <source>
        <strain evidence="5 6">DSM 161</strain>
    </source>
</reference>
<dbReference type="GO" id="GO:0015689">
    <property type="term" value="P:molybdate ion transport"/>
    <property type="evidence" value="ECO:0007669"/>
    <property type="project" value="InterPro"/>
</dbReference>
<evidence type="ECO:0000256" key="4">
    <source>
        <dbReference type="PIRSR" id="PIRSR004846-1"/>
    </source>
</evidence>
<dbReference type="SUPFAM" id="SSF53850">
    <property type="entry name" value="Periplasmic binding protein-like II"/>
    <property type="match status" value="1"/>
</dbReference>
<gene>
    <name evidence="5" type="ORF">CCS01_31170</name>
</gene>
<protein>
    <submittedName>
        <fullName evidence="5">Molybdate ABC transporter substrate-binding protein</fullName>
    </submittedName>
</protein>